<evidence type="ECO:0000313" key="6">
    <source>
        <dbReference type="Proteomes" id="UP000693672"/>
    </source>
</evidence>
<dbReference type="PROSITE" id="PS50043">
    <property type="entry name" value="HTH_LUXR_2"/>
    <property type="match status" value="1"/>
</dbReference>
<keyword evidence="1" id="KW-0805">Transcription regulation</keyword>
<gene>
    <name evidence="5" type="primary">malT_1</name>
    <name evidence="5" type="ORF">PAESOLCIP111_02289</name>
</gene>
<dbReference type="EMBL" id="CAJVAS010000008">
    <property type="protein sequence ID" value="CAG7620668.1"/>
    <property type="molecule type" value="Genomic_DNA"/>
</dbReference>
<dbReference type="PROSITE" id="PS00622">
    <property type="entry name" value="HTH_LUXR_1"/>
    <property type="match status" value="1"/>
</dbReference>
<keyword evidence="6" id="KW-1185">Reference proteome</keyword>
<keyword evidence="3" id="KW-0804">Transcription</keyword>
<evidence type="ECO:0000313" key="5">
    <source>
        <dbReference type="EMBL" id="CAG7620668.1"/>
    </source>
</evidence>
<dbReference type="RefSeq" id="WP_218092077.1">
    <property type="nucleotide sequence ID" value="NZ_CAJVAS010000008.1"/>
</dbReference>
<comment type="caution">
    <text evidence="5">The sequence shown here is derived from an EMBL/GenBank/DDBJ whole genome shotgun (WGS) entry which is preliminary data.</text>
</comment>
<dbReference type="Proteomes" id="UP000693672">
    <property type="component" value="Unassembled WGS sequence"/>
</dbReference>
<dbReference type="InterPro" id="IPR059106">
    <property type="entry name" value="WHD_MalT"/>
</dbReference>
<feature type="domain" description="HTH luxR-type" evidence="4">
    <location>
        <begin position="799"/>
        <end position="864"/>
    </location>
</feature>
<dbReference type="Pfam" id="PF25873">
    <property type="entry name" value="WHD_MalT"/>
    <property type="match status" value="1"/>
</dbReference>
<evidence type="ECO:0000256" key="3">
    <source>
        <dbReference type="ARBA" id="ARBA00023163"/>
    </source>
</evidence>
<dbReference type="InterPro" id="IPR041617">
    <property type="entry name" value="TPR_MalT"/>
</dbReference>
<protein>
    <submittedName>
        <fullName evidence="5">HTH-type transcriptional regulator MalT</fullName>
    </submittedName>
</protein>
<proteinExistence type="predicted"/>
<dbReference type="CDD" id="cd06170">
    <property type="entry name" value="LuxR_C_like"/>
    <property type="match status" value="1"/>
</dbReference>
<dbReference type="InterPro" id="IPR000792">
    <property type="entry name" value="Tscrpt_reg_LuxR_C"/>
</dbReference>
<dbReference type="Pfam" id="PF17874">
    <property type="entry name" value="TPR_MalT"/>
    <property type="match status" value="1"/>
</dbReference>
<evidence type="ECO:0000256" key="1">
    <source>
        <dbReference type="ARBA" id="ARBA00023015"/>
    </source>
</evidence>
<sequence>MPQPFDAVMLMTKTKPPAPPGKEVERSHILHTLPTVAERVRLVSVCAPAGSGKTTVLSQWARRESAHLAWVSLDASDNDPTRFWRYVIQALGVGVPSIETSAVIALVQSFPNVSLHTMIDAMINELAALAEPTIILLEDYHVIRDAAIHDSLSYFIDYLPDRVCVAITSRTELPFPASKWNARGERAEVSAMQLLFTEDEAISFYRDVALIPLTGDQVERLMRSTEGWVAGLQLLGIVLRHHRNIDAFLERFSGHHPMLSDDLFQEVFGELDRELREFLLETSILQRMDAELCEAFTGRSDCAELLFRVKRLQLFLVPLDDFGQWYRYHHLFADFLQNELKRSSKARWLQLHDAAARRFAERKLLDEATDHAIAAENYRLVELLLESNIVSVLQRGQFATLLRWFGALPEPELLAPQLQLLNAFLLAVSGQFDLAEARLASLERRAELAPEDEQGPIRSGLFFVRANLAFTSGRFEDWYEYADRIPEMLPESPVFYNFNYNRTEPLVRRTDFSFKGALPPEAEGIVSRFISMLESRGWHDALITQYVLQSVAEGCYEWGRFGECDSLLARTEKVGRNRKIPGLYVPSRITYARVRLAAGDTQLARETIEAAEETVRAWEEYAWTSPLQAFLARLDMMEGALDRADERLRLLHLFPGDKPTFDRAFEYMVLARLLLRMGREAEALRLLGLLRPLCVRERCVSDIAEIAVLRSLAEMQLDHRASALRHLDEALAIGEANRYLRIFVDEGERMADLLQHYARLRFAGHASSDSKVADLSGVSGEYVGGLIEQFPEARPASAAAVLVEPLTRSEMNLLERLRQGDSNKQIAKELYLTEGTVKVYLSRIYSKLGVSSRTQAILKAQALELFE</sequence>
<dbReference type="PANTHER" id="PTHR44688:SF25">
    <property type="entry name" value="HTH LUXR-TYPE DOMAIN-CONTAINING PROTEIN"/>
    <property type="match status" value="1"/>
</dbReference>
<organism evidence="5 6">
    <name type="scientific">Paenibacillus solanacearum</name>
    <dbReference type="NCBI Taxonomy" id="2048548"/>
    <lineage>
        <taxon>Bacteria</taxon>
        <taxon>Bacillati</taxon>
        <taxon>Bacillota</taxon>
        <taxon>Bacilli</taxon>
        <taxon>Bacillales</taxon>
        <taxon>Paenibacillaceae</taxon>
        <taxon>Paenibacillus</taxon>
    </lineage>
</organism>
<evidence type="ECO:0000259" key="4">
    <source>
        <dbReference type="PROSITE" id="PS50043"/>
    </source>
</evidence>
<dbReference type="SMART" id="SM00421">
    <property type="entry name" value="HTH_LUXR"/>
    <property type="match status" value="1"/>
</dbReference>
<dbReference type="GO" id="GO:0006355">
    <property type="term" value="P:regulation of DNA-templated transcription"/>
    <property type="evidence" value="ECO:0007669"/>
    <property type="project" value="InterPro"/>
</dbReference>
<dbReference type="PANTHER" id="PTHR44688">
    <property type="entry name" value="DNA-BINDING TRANSCRIPTIONAL ACTIVATOR DEVR_DOSR"/>
    <property type="match status" value="1"/>
</dbReference>
<dbReference type="GO" id="GO:0003677">
    <property type="term" value="F:DNA binding"/>
    <property type="evidence" value="ECO:0007669"/>
    <property type="project" value="UniProtKB-KW"/>
</dbReference>
<dbReference type="AlphaFoldDB" id="A0A916K0Y7"/>
<reference evidence="5" key="1">
    <citation type="submission" date="2021-06" db="EMBL/GenBank/DDBJ databases">
        <authorList>
            <person name="Criscuolo A."/>
        </authorList>
    </citation>
    <scope>NUCLEOTIDE SEQUENCE</scope>
    <source>
        <strain evidence="5">CIP111600</strain>
    </source>
</reference>
<name>A0A916K0Y7_9BACL</name>
<dbReference type="Pfam" id="PF00196">
    <property type="entry name" value="GerE"/>
    <property type="match status" value="1"/>
</dbReference>
<evidence type="ECO:0000256" key="2">
    <source>
        <dbReference type="ARBA" id="ARBA00023125"/>
    </source>
</evidence>
<accession>A0A916K0Y7</accession>
<keyword evidence="2" id="KW-0238">DNA-binding</keyword>